<evidence type="ECO:0000313" key="13">
    <source>
        <dbReference type="Proteomes" id="UP001328107"/>
    </source>
</evidence>
<name>A0AAN5CFK7_9BILA</name>
<keyword evidence="2 10" id="KW-0240">DNA-directed RNA polymerase</keyword>
<evidence type="ECO:0000256" key="11">
    <source>
        <dbReference type="SAM" id="MobiDB-lite"/>
    </source>
</evidence>
<evidence type="ECO:0000256" key="10">
    <source>
        <dbReference type="RuleBase" id="RU003514"/>
    </source>
</evidence>
<dbReference type="EC" id="2.7.7.-" evidence="10"/>
<gene>
    <name evidence="12" type="ORF">PMAYCL1PPCAC_12137</name>
</gene>
<accession>A0AAN5CFK7</accession>
<evidence type="ECO:0000256" key="4">
    <source>
        <dbReference type="ARBA" id="ARBA00022679"/>
    </source>
</evidence>
<dbReference type="CDD" id="cd04860">
    <property type="entry name" value="AE_Prim_S"/>
    <property type="match status" value="1"/>
</dbReference>
<organism evidence="12 13">
    <name type="scientific">Pristionchus mayeri</name>
    <dbReference type="NCBI Taxonomy" id="1317129"/>
    <lineage>
        <taxon>Eukaryota</taxon>
        <taxon>Metazoa</taxon>
        <taxon>Ecdysozoa</taxon>
        <taxon>Nematoda</taxon>
        <taxon>Chromadorea</taxon>
        <taxon>Rhabditida</taxon>
        <taxon>Rhabditina</taxon>
        <taxon>Diplogasteromorpha</taxon>
        <taxon>Diplogasteroidea</taxon>
        <taxon>Neodiplogasteridae</taxon>
        <taxon>Pristionchus</taxon>
    </lineage>
</organism>
<keyword evidence="9" id="KW-0804">Transcription</keyword>
<reference evidence="13" key="1">
    <citation type="submission" date="2022-10" db="EMBL/GenBank/DDBJ databases">
        <title>Genome assembly of Pristionchus species.</title>
        <authorList>
            <person name="Yoshida K."/>
            <person name="Sommer R.J."/>
        </authorList>
    </citation>
    <scope>NUCLEOTIDE SEQUENCE [LARGE SCALE GENOMIC DNA]</scope>
    <source>
        <strain evidence="13">RS5460</strain>
    </source>
</reference>
<keyword evidence="3 10" id="KW-0639">Primosome</keyword>
<dbReference type="AlphaFoldDB" id="A0AAN5CFK7"/>
<dbReference type="PANTHER" id="PTHR10536">
    <property type="entry name" value="DNA PRIMASE SMALL SUBUNIT"/>
    <property type="match status" value="1"/>
</dbReference>
<dbReference type="Proteomes" id="UP001328107">
    <property type="component" value="Unassembled WGS sequence"/>
</dbReference>
<dbReference type="NCBIfam" id="TIGR00335">
    <property type="entry name" value="primase_sml"/>
    <property type="match status" value="1"/>
</dbReference>
<dbReference type="FunFam" id="3.90.920.10:FF:000003">
    <property type="entry name" value="DNA primase"/>
    <property type="match status" value="1"/>
</dbReference>
<feature type="region of interest" description="Disordered" evidence="11">
    <location>
        <begin position="383"/>
        <end position="402"/>
    </location>
</feature>
<dbReference type="GO" id="GO:0003899">
    <property type="term" value="F:DNA-directed RNA polymerase activity"/>
    <property type="evidence" value="ECO:0007669"/>
    <property type="project" value="InterPro"/>
</dbReference>
<keyword evidence="4 10" id="KW-0808">Transferase</keyword>
<evidence type="ECO:0000256" key="9">
    <source>
        <dbReference type="ARBA" id="ARBA00023163"/>
    </source>
</evidence>
<proteinExistence type="inferred from homology"/>
<keyword evidence="5" id="KW-0548">Nucleotidyltransferase</keyword>
<keyword evidence="7" id="KW-0479">Metal-binding</keyword>
<dbReference type="EMBL" id="BTRK01000003">
    <property type="protein sequence ID" value="GMR41942.1"/>
    <property type="molecule type" value="Genomic_DNA"/>
</dbReference>
<dbReference type="GO" id="GO:0046872">
    <property type="term" value="F:metal ion binding"/>
    <property type="evidence" value="ECO:0007669"/>
    <property type="project" value="UniProtKB-KW"/>
</dbReference>
<dbReference type="Pfam" id="PF01896">
    <property type="entry name" value="DNA_primase_S"/>
    <property type="match status" value="1"/>
</dbReference>
<dbReference type="GO" id="GO:0005658">
    <property type="term" value="C:alpha DNA polymerase:primase complex"/>
    <property type="evidence" value="ECO:0007669"/>
    <property type="project" value="UniProtKB-ARBA"/>
</dbReference>
<dbReference type="InterPro" id="IPR002755">
    <property type="entry name" value="DNA_primase_S"/>
</dbReference>
<keyword evidence="13" id="KW-1185">Reference proteome</keyword>
<protein>
    <recommendedName>
        <fullName evidence="10">DNA primase</fullName>
        <ecNumber evidence="10">2.7.7.-</ecNumber>
    </recommendedName>
</protein>
<comment type="similarity">
    <text evidence="1 10">Belongs to the eukaryotic-type primase small subunit family.</text>
</comment>
<dbReference type="GO" id="GO:0006269">
    <property type="term" value="P:DNA replication, synthesis of primer"/>
    <property type="evidence" value="ECO:0007669"/>
    <property type="project" value="UniProtKB-KW"/>
</dbReference>
<dbReference type="SUPFAM" id="SSF56747">
    <property type="entry name" value="Prim-pol domain"/>
    <property type="match status" value="1"/>
</dbReference>
<comment type="caution">
    <text evidence="12">The sequence shown here is derived from an EMBL/GenBank/DDBJ whole genome shotgun (WGS) entry which is preliminary data.</text>
</comment>
<evidence type="ECO:0000313" key="12">
    <source>
        <dbReference type="EMBL" id="GMR41942.1"/>
    </source>
</evidence>
<evidence type="ECO:0000256" key="5">
    <source>
        <dbReference type="ARBA" id="ARBA00022695"/>
    </source>
</evidence>
<keyword evidence="8" id="KW-0862">Zinc</keyword>
<evidence type="ECO:0000256" key="1">
    <source>
        <dbReference type="ARBA" id="ARBA00009762"/>
    </source>
</evidence>
<feature type="compositionally biased region" description="Basic and acidic residues" evidence="11">
    <location>
        <begin position="383"/>
        <end position="401"/>
    </location>
</feature>
<keyword evidence="6 10" id="KW-0235">DNA replication</keyword>
<sequence>FKVDMDQTTKAFDKSRLESYLPLYYRKGVFPFKPYTNWLTYSKKPSEYFNLREFAFILEKDGDEKHLRYRSFTDSHEFEKELCRYSPHKLDLGAVYNHPPKDGRNLPDFRAMEREFIFDIDLNDYDAVRKCCEGATVCAKCWKFIVMAVKILDARLRKDFGYSALLYVFSGRRGVHCWVGDEKARKLTNQARSAFAEYLSLFEGSKMELRPTGKGKVKTTVHPMITDSYNVIMSAEGGRLVEEMVVEQRWLEKEEEALKDCRNPKLKEELQRIFTLPKPETRWKMLCIKCDEEAWRAERDKKMENLPETPSDEHRFFLLQWVLSRLYPRLDVNVSTGVNHLLKSPFCIHPKTGNVAVPIDPSEAHLFDVSRCPRVDLLLEELGKEEKGGEGESKENKENRKILGYNHTSLKPYVETFEKFVEKTRKKKE</sequence>
<feature type="non-terminal residue" evidence="12">
    <location>
        <position position="1"/>
    </location>
</feature>
<evidence type="ECO:0000256" key="7">
    <source>
        <dbReference type="ARBA" id="ARBA00022723"/>
    </source>
</evidence>
<dbReference type="InterPro" id="IPR014052">
    <property type="entry name" value="DNA_primase_ssu_euk/arc"/>
</dbReference>
<evidence type="ECO:0000256" key="6">
    <source>
        <dbReference type="ARBA" id="ARBA00022705"/>
    </source>
</evidence>
<dbReference type="Gene3D" id="3.90.920.10">
    <property type="entry name" value="DNA primase, PRIM domain"/>
    <property type="match status" value="1"/>
</dbReference>
<evidence type="ECO:0000256" key="8">
    <source>
        <dbReference type="ARBA" id="ARBA00022833"/>
    </source>
</evidence>
<evidence type="ECO:0000256" key="2">
    <source>
        <dbReference type="ARBA" id="ARBA00022478"/>
    </source>
</evidence>
<evidence type="ECO:0000256" key="3">
    <source>
        <dbReference type="ARBA" id="ARBA00022515"/>
    </source>
</evidence>